<reference evidence="2" key="1">
    <citation type="submission" date="2022-10" db="EMBL/GenBank/DDBJ databases">
        <title>The complete genomes of actinobacterial strains from the NBC collection.</title>
        <authorList>
            <person name="Joergensen T.S."/>
            <person name="Alvarez Arevalo M."/>
            <person name="Sterndorff E.B."/>
            <person name="Faurdal D."/>
            <person name="Vuksanovic O."/>
            <person name="Mourched A.-S."/>
            <person name="Charusanti P."/>
            <person name="Shaw S."/>
            <person name="Blin K."/>
            <person name="Weber T."/>
        </authorList>
    </citation>
    <scope>NUCLEOTIDE SEQUENCE</scope>
    <source>
        <strain evidence="2">NBC_01482</strain>
    </source>
</reference>
<evidence type="ECO:0000313" key="3">
    <source>
        <dbReference type="Proteomes" id="UP001432062"/>
    </source>
</evidence>
<accession>A0ABZ1Z861</accession>
<organism evidence="2 3">
    <name type="scientific">Nocardia vinacea</name>
    <dbReference type="NCBI Taxonomy" id="96468"/>
    <lineage>
        <taxon>Bacteria</taxon>
        <taxon>Bacillati</taxon>
        <taxon>Actinomycetota</taxon>
        <taxon>Actinomycetes</taxon>
        <taxon>Mycobacteriales</taxon>
        <taxon>Nocardiaceae</taxon>
        <taxon>Nocardia</taxon>
    </lineage>
</organism>
<evidence type="ECO:0000256" key="1">
    <source>
        <dbReference type="SAM" id="Phobius"/>
    </source>
</evidence>
<keyword evidence="3" id="KW-1185">Reference proteome</keyword>
<protein>
    <submittedName>
        <fullName evidence="2">Uncharacterized protein</fullName>
    </submittedName>
</protein>
<feature type="transmembrane region" description="Helical" evidence="1">
    <location>
        <begin position="20"/>
        <end position="42"/>
    </location>
</feature>
<dbReference type="Proteomes" id="UP001432062">
    <property type="component" value="Chromosome"/>
</dbReference>
<keyword evidence="1" id="KW-1133">Transmembrane helix</keyword>
<sequence>MTQKRHHDAESSRHDVPRPVLAALIAFGAGAMVAAVSTELFFPPIRRRYRRMTGIR</sequence>
<gene>
    <name evidence="2" type="ORF">OG563_18350</name>
</gene>
<dbReference type="RefSeq" id="WP_329416356.1">
    <property type="nucleotide sequence ID" value="NZ_CP109441.1"/>
</dbReference>
<evidence type="ECO:0000313" key="2">
    <source>
        <dbReference type="EMBL" id="WUV51496.1"/>
    </source>
</evidence>
<proteinExistence type="predicted"/>
<dbReference type="EMBL" id="CP109441">
    <property type="protein sequence ID" value="WUV51496.1"/>
    <property type="molecule type" value="Genomic_DNA"/>
</dbReference>
<keyword evidence="1" id="KW-0812">Transmembrane</keyword>
<name>A0ABZ1Z861_9NOCA</name>
<keyword evidence="1" id="KW-0472">Membrane</keyword>